<dbReference type="Gene3D" id="3.30.70.1070">
    <property type="entry name" value="Sporulation related repeat"/>
    <property type="match status" value="1"/>
</dbReference>
<dbReference type="InterPro" id="IPR007730">
    <property type="entry name" value="SPOR-like_dom"/>
</dbReference>
<dbReference type="AlphaFoldDB" id="A0A9D9D989"/>
<comment type="caution">
    <text evidence="3">The sequence shown here is derived from an EMBL/GenBank/DDBJ whole genome shotgun (WGS) entry which is preliminary data.</text>
</comment>
<reference evidence="3" key="1">
    <citation type="submission" date="2020-10" db="EMBL/GenBank/DDBJ databases">
        <authorList>
            <person name="Gilroy R."/>
        </authorList>
    </citation>
    <scope>NUCLEOTIDE SEQUENCE</scope>
    <source>
        <strain evidence="3">17213</strain>
    </source>
</reference>
<proteinExistence type="predicted"/>
<evidence type="ECO:0000256" key="1">
    <source>
        <dbReference type="SAM" id="MobiDB-lite"/>
    </source>
</evidence>
<organism evidence="3 4">
    <name type="scientific">Candidatus Avisuccinivibrio stercorigallinarum</name>
    <dbReference type="NCBI Taxonomy" id="2840704"/>
    <lineage>
        <taxon>Bacteria</taxon>
        <taxon>Pseudomonadati</taxon>
        <taxon>Pseudomonadota</taxon>
        <taxon>Gammaproteobacteria</taxon>
        <taxon>Aeromonadales</taxon>
        <taxon>Succinivibrionaceae</taxon>
        <taxon>Succinivibrionaceae incertae sedis</taxon>
        <taxon>Candidatus Avisuccinivibrio</taxon>
    </lineage>
</organism>
<dbReference type="PROSITE" id="PS51724">
    <property type="entry name" value="SPOR"/>
    <property type="match status" value="1"/>
</dbReference>
<feature type="compositionally biased region" description="Low complexity" evidence="1">
    <location>
        <begin position="79"/>
        <end position="94"/>
    </location>
</feature>
<dbReference type="InterPro" id="IPR036680">
    <property type="entry name" value="SPOR-like_sf"/>
</dbReference>
<dbReference type="GO" id="GO:0042834">
    <property type="term" value="F:peptidoglycan binding"/>
    <property type="evidence" value="ECO:0007669"/>
    <property type="project" value="InterPro"/>
</dbReference>
<gene>
    <name evidence="3" type="ORF">IAB19_03490</name>
</gene>
<dbReference type="SUPFAM" id="SSF110997">
    <property type="entry name" value="Sporulation related repeat"/>
    <property type="match status" value="1"/>
</dbReference>
<dbReference type="Proteomes" id="UP000823631">
    <property type="component" value="Unassembled WGS sequence"/>
</dbReference>
<evidence type="ECO:0000313" key="4">
    <source>
        <dbReference type="Proteomes" id="UP000823631"/>
    </source>
</evidence>
<evidence type="ECO:0000313" key="3">
    <source>
        <dbReference type="EMBL" id="MBO8415429.1"/>
    </source>
</evidence>
<feature type="region of interest" description="Disordered" evidence="1">
    <location>
        <begin position="42"/>
        <end position="137"/>
    </location>
</feature>
<feature type="domain" description="SPOR" evidence="2">
    <location>
        <begin position="140"/>
        <end position="216"/>
    </location>
</feature>
<name>A0A9D9D989_9GAMM</name>
<protein>
    <submittedName>
        <fullName evidence="3">SPOR domain-containing protein</fullName>
    </submittedName>
</protein>
<accession>A0A9D9D989</accession>
<dbReference type="EMBL" id="JADINH010000074">
    <property type="protein sequence ID" value="MBO8415429.1"/>
    <property type="molecule type" value="Genomic_DNA"/>
</dbReference>
<reference evidence="3" key="2">
    <citation type="journal article" date="2021" name="PeerJ">
        <title>Extensive microbial diversity within the chicken gut microbiome revealed by metagenomics and culture.</title>
        <authorList>
            <person name="Gilroy R."/>
            <person name="Ravi A."/>
            <person name="Getino M."/>
            <person name="Pursley I."/>
            <person name="Horton D.L."/>
            <person name="Alikhan N.F."/>
            <person name="Baker D."/>
            <person name="Gharbi K."/>
            <person name="Hall N."/>
            <person name="Watson M."/>
            <person name="Adriaenssens E.M."/>
            <person name="Foster-Nyarko E."/>
            <person name="Jarju S."/>
            <person name="Secka A."/>
            <person name="Antonio M."/>
            <person name="Oren A."/>
            <person name="Chaudhuri R.R."/>
            <person name="La Ragione R."/>
            <person name="Hildebrand F."/>
            <person name="Pallen M.J."/>
        </authorList>
    </citation>
    <scope>NUCLEOTIDE SEQUENCE</scope>
    <source>
        <strain evidence="3">17213</strain>
    </source>
</reference>
<dbReference type="Pfam" id="PF05036">
    <property type="entry name" value="SPOR"/>
    <property type="match status" value="1"/>
</dbReference>
<sequence length="216" mass="22421">MGKSKKPALKFGPRQKKIVAVAAVLLIVLIFVSFLLSLSGGDDKAEGSSAHSEAAQSTQQSGELQIPASQRYDYSNMLNEPQQPAPAAEQNQNPFAGMKPENGSLPSPAPAPAPGTQVQPAPVPATDHSAAGAQPAAGAQSASRQAVLFCGSFASAKEAESQKALIAFQGIVSEVQPRSGAYTLMIGPFPNREEARVVFGNLADKGLVSECSLTDY</sequence>
<evidence type="ECO:0000259" key="2">
    <source>
        <dbReference type="PROSITE" id="PS51724"/>
    </source>
</evidence>
<feature type="compositionally biased region" description="Polar residues" evidence="1">
    <location>
        <begin position="49"/>
        <end position="63"/>
    </location>
</feature>